<accession>A0A8G0P561</accession>
<gene>
    <name evidence="1" type="ORF">JJC05_05000</name>
</gene>
<dbReference type="AlphaFoldDB" id="A0A8G0P561"/>
<sequence>MSITLNRYFFILLIFMQMSFIAQNKEVSPLKIIARGQKDKILLRWGVTSASEWKKALKTGFILTRYTVKKGNQLIAEPEKKILTVNPLLPQPLEQWAELIQKDSYAAIVAQSIYGEEFQISGQNNNSISKIIETADEMEQRHTFGLFAADMSFEGALKAGWGFVDNSIVRNEVYVYQISIPNSKFKSASVLVGMKDYKKLPAIDDLIAVSDDKKVLISGITNRIKMYLHLIKLNVPKME</sequence>
<protein>
    <submittedName>
        <fullName evidence="1">Uncharacterized protein</fullName>
    </submittedName>
</protein>
<dbReference type="Proteomes" id="UP000824721">
    <property type="component" value="Chromosome"/>
</dbReference>
<organism evidence="1">
    <name type="scientific">Flavobacterium columnare</name>
    <dbReference type="NCBI Taxonomy" id="996"/>
    <lineage>
        <taxon>Bacteria</taxon>
        <taxon>Pseudomonadati</taxon>
        <taxon>Bacteroidota</taxon>
        <taxon>Flavobacteriia</taxon>
        <taxon>Flavobacteriales</taxon>
        <taxon>Flavobacteriaceae</taxon>
        <taxon>Flavobacterium</taxon>
    </lineage>
</organism>
<dbReference type="KEGG" id="fdv:JJC05_05000"/>
<dbReference type="EMBL" id="CP067378">
    <property type="protein sequence ID" value="QYS89625.1"/>
    <property type="molecule type" value="Genomic_DNA"/>
</dbReference>
<reference evidence="1" key="1">
    <citation type="submission" date="2020-12" db="EMBL/GenBank/DDBJ databases">
        <title>Genome sequencing of genetic groups of Flavobacterium columnare.</title>
        <authorList>
            <person name="Waldbieser G.C."/>
            <person name="Griffin M.J."/>
            <person name="LaFrentz B.R."/>
        </authorList>
    </citation>
    <scope>NUCLEOTIDE SEQUENCE</scope>
    <source>
        <strain evidence="1">90-106</strain>
    </source>
</reference>
<name>A0A8G0P561_9FLAO</name>
<evidence type="ECO:0000313" key="1">
    <source>
        <dbReference type="EMBL" id="QYS89625.1"/>
    </source>
</evidence>
<proteinExistence type="predicted"/>